<comment type="similarity">
    <text evidence="1">Belongs to the peptidase C56 family.</text>
</comment>
<dbReference type="Proteomes" id="UP000009231">
    <property type="component" value="Chromosome"/>
</dbReference>
<keyword evidence="4" id="KW-1185">Reference proteome</keyword>
<accession>F6D485</accession>
<keyword evidence="3" id="KW-0378">Hydrolase</keyword>
<name>F6D485_METPW</name>
<dbReference type="SUPFAM" id="SSF52317">
    <property type="entry name" value="Class I glutamine amidotransferase-like"/>
    <property type="match status" value="1"/>
</dbReference>
<dbReference type="GO" id="GO:0006508">
    <property type="term" value="P:proteolysis"/>
    <property type="evidence" value="ECO:0007669"/>
    <property type="project" value="UniProtKB-KW"/>
</dbReference>
<dbReference type="Gene3D" id="3.40.50.880">
    <property type="match status" value="1"/>
</dbReference>
<dbReference type="GO" id="GO:0008233">
    <property type="term" value="F:peptidase activity"/>
    <property type="evidence" value="ECO:0007669"/>
    <property type="project" value="UniProtKB-KW"/>
</dbReference>
<dbReference type="InterPro" id="IPR029062">
    <property type="entry name" value="Class_I_gatase-like"/>
</dbReference>
<sequence>MALIGVVIDEMFEDVEYTEPAKAFKEAGHSLIHIGLREGKIVRGKKGTEVKIDKAISDVKVNSLDAIFIPGGYSPDHLRGEQNAVNFIKDYFQTNKPIFAICHAPQLLITAQVLEGRRVTGWKSIVQDIKNAGAEFIDQEVVEDGNLISSRSPKDIPAFNKASLKKLQGI</sequence>
<gene>
    <name evidence="3" type="ordered locus">MSWAN_1063</name>
</gene>
<dbReference type="PROSITE" id="PS51276">
    <property type="entry name" value="PEPTIDASE_C56_PFPI"/>
    <property type="match status" value="1"/>
</dbReference>
<dbReference type="GeneID" id="10668566"/>
<dbReference type="CDD" id="cd03134">
    <property type="entry name" value="GATase1_PfpI_like"/>
    <property type="match status" value="1"/>
</dbReference>
<dbReference type="RefSeq" id="WP_013825586.1">
    <property type="nucleotide sequence ID" value="NC_015574.1"/>
</dbReference>
<dbReference type="PANTHER" id="PTHR42733:SF2">
    <property type="entry name" value="DJ-1_THIJ_PFPI FAMILY PROTEIN"/>
    <property type="match status" value="1"/>
</dbReference>
<dbReference type="AlphaFoldDB" id="F6D485"/>
<dbReference type="InterPro" id="IPR002818">
    <property type="entry name" value="DJ-1/PfpI"/>
</dbReference>
<dbReference type="Pfam" id="PF01965">
    <property type="entry name" value="DJ-1_PfpI"/>
    <property type="match status" value="1"/>
</dbReference>
<evidence type="ECO:0000313" key="4">
    <source>
        <dbReference type="Proteomes" id="UP000009231"/>
    </source>
</evidence>
<dbReference type="PANTHER" id="PTHR42733">
    <property type="entry name" value="DJ-1 PROTEIN"/>
    <property type="match status" value="1"/>
</dbReference>
<proteinExistence type="inferred from homology"/>
<evidence type="ECO:0000259" key="2">
    <source>
        <dbReference type="Pfam" id="PF01965"/>
    </source>
</evidence>
<dbReference type="EMBL" id="CP002772">
    <property type="protein sequence ID" value="AEG18084.1"/>
    <property type="molecule type" value="Genomic_DNA"/>
</dbReference>
<reference evidence="3 4" key="1">
    <citation type="journal article" date="2014" name="Int. J. Syst. Evol. Microbiol.">
        <title>Methanobacterium paludis sp. nov. and a novel strain of Methanobacterium lacus isolated from northern peatlands.</title>
        <authorList>
            <person name="Cadillo-Quiroz H."/>
            <person name="Brauer S.L."/>
            <person name="Goodson N."/>
            <person name="Yavitt J.B."/>
            <person name="Zinder S.H."/>
        </authorList>
    </citation>
    <scope>NUCLEOTIDE SEQUENCE [LARGE SCALE GENOMIC DNA]</scope>
    <source>
        <strain evidence="4">DSM 25820 / JCM 18151 / SWAN1</strain>
    </source>
</reference>
<feature type="domain" description="DJ-1/PfpI" evidence="2">
    <location>
        <begin position="6"/>
        <end position="165"/>
    </location>
</feature>
<dbReference type="KEGG" id="mew:MSWAN_1063"/>
<keyword evidence="3" id="KW-0645">Protease</keyword>
<evidence type="ECO:0000313" key="3">
    <source>
        <dbReference type="EMBL" id="AEG18084.1"/>
    </source>
</evidence>
<dbReference type="OrthoDB" id="82036at2157"/>
<dbReference type="NCBIfam" id="TIGR01382">
    <property type="entry name" value="PfpI"/>
    <property type="match status" value="1"/>
</dbReference>
<dbReference type="STRING" id="868131.MSWAN_1063"/>
<organism evidence="3 4">
    <name type="scientific">Methanobacterium paludis (strain DSM 25820 / JCM 18151 / SWAN1)</name>
    <dbReference type="NCBI Taxonomy" id="868131"/>
    <lineage>
        <taxon>Archaea</taxon>
        <taxon>Methanobacteriati</taxon>
        <taxon>Methanobacteriota</taxon>
        <taxon>Methanomada group</taxon>
        <taxon>Methanobacteria</taxon>
        <taxon>Methanobacteriales</taxon>
        <taxon>Methanobacteriaceae</taxon>
        <taxon>Methanobacterium</taxon>
    </lineage>
</organism>
<dbReference type="HOGENOM" id="CLU_000445_44_4_2"/>
<dbReference type="InterPro" id="IPR006286">
    <property type="entry name" value="C56_PfpI-like"/>
</dbReference>
<protein>
    <submittedName>
        <fullName evidence="3">Intracellular protease, PfpI family</fullName>
    </submittedName>
</protein>
<evidence type="ECO:0000256" key="1">
    <source>
        <dbReference type="ARBA" id="ARBA00008542"/>
    </source>
</evidence>
<dbReference type="eggNOG" id="arCOG00769">
    <property type="taxonomic scope" value="Archaea"/>
</dbReference>
<dbReference type="MEROPS" id="C56.001"/>